<feature type="transmembrane region" description="Helical" evidence="1">
    <location>
        <begin position="37"/>
        <end position="59"/>
    </location>
</feature>
<dbReference type="EMBL" id="AP021881">
    <property type="protein sequence ID" value="BBP01949.1"/>
    <property type="molecule type" value="Genomic_DNA"/>
</dbReference>
<gene>
    <name evidence="2" type="ORF">SFSGTM_26570</name>
</gene>
<organism evidence="2 3">
    <name type="scientific">Sulfuriferula nivalis</name>
    <dbReference type="NCBI Taxonomy" id="2675298"/>
    <lineage>
        <taxon>Bacteria</taxon>
        <taxon>Pseudomonadati</taxon>
        <taxon>Pseudomonadota</taxon>
        <taxon>Betaproteobacteria</taxon>
        <taxon>Nitrosomonadales</taxon>
        <taxon>Sulfuricellaceae</taxon>
        <taxon>Sulfuriferula</taxon>
    </lineage>
</organism>
<dbReference type="Proteomes" id="UP000463939">
    <property type="component" value="Chromosome"/>
</dbReference>
<dbReference type="KEGG" id="sniv:SFSGTM_26570"/>
<protein>
    <submittedName>
        <fullName evidence="2">Uncharacterized protein</fullName>
    </submittedName>
</protein>
<accession>A0A809RJ50</accession>
<name>A0A809RJ50_9PROT</name>
<keyword evidence="3" id="KW-1185">Reference proteome</keyword>
<keyword evidence="1" id="KW-0472">Membrane</keyword>
<evidence type="ECO:0000313" key="2">
    <source>
        <dbReference type="EMBL" id="BBP01949.1"/>
    </source>
</evidence>
<keyword evidence="1" id="KW-1133">Transmembrane helix</keyword>
<dbReference type="AlphaFoldDB" id="A0A809RJ50"/>
<dbReference type="RefSeq" id="WP_162085659.1">
    <property type="nucleotide sequence ID" value="NZ_AP021881.1"/>
</dbReference>
<keyword evidence="1" id="KW-0812">Transmembrane</keyword>
<reference evidence="3" key="1">
    <citation type="submission" date="2019-11" db="EMBL/GenBank/DDBJ databases">
        <title>Isolation and characterization of a novel species in the genus Sulfuriferula.</title>
        <authorList>
            <person name="Mochizuki J."/>
            <person name="Kojima H."/>
            <person name="Fukui M."/>
        </authorList>
    </citation>
    <scope>NUCLEOTIDE SEQUENCE [LARGE SCALE GENOMIC DNA]</scope>
    <source>
        <strain evidence="3">SGTM</strain>
    </source>
</reference>
<sequence>MFIIRLMFILACIALIISGALYFLTGDKRYLQYVWNVLKVAVILVALFGTLMVAERVLLVGI</sequence>
<evidence type="ECO:0000256" key="1">
    <source>
        <dbReference type="SAM" id="Phobius"/>
    </source>
</evidence>
<evidence type="ECO:0000313" key="3">
    <source>
        <dbReference type="Proteomes" id="UP000463939"/>
    </source>
</evidence>
<feature type="transmembrane region" description="Helical" evidence="1">
    <location>
        <begin position="6"/>
        <end position="25"/>
    </location>
</feature>
<proteinExistence type="predicted"/>